<reference evidence="3 4" key="1">
    <citation type="submission" date="2022-06" db="EMBL/GenBank/DDBJ databases">
        <title>Dyella sp. Sa strain:Sa Genome sequencing.</title>
        <authorList>
            <person name="Park S."/>
        </authorList>
    </citation>
    <scope>NUCLEOTIDE SEQUENCE [LARGE SCALE GENOMIC DNA]</scope>
    <source>
        <strain evidence="3 4">Sa</strain>
    </source>
</reference>
<evidence type="ECO:0000313" key="3">
    <source>
        <dbReference type="EMBL" id="MCP1374187.1"/>
    </source>
</evidence>
<keyword evidence="2" id="KW-1133">Transmembrane helix</keyword>
<feature type="transmembrane region" description="Helical" evidence="2">
    <location>
        <begin position="38"/>
        <end position="59"/>
    </location>
</feature>
<dbReference type="EMBL" id="JAMZEK010000002">
    <property type="protein sequence ID" value="MCP1374187.1"/>
    <property type="molecule type" value="Genomic_DNA"/>
</dbReference>
<keyword evidence="4" id="KW-1185">Reference proteome</keyword>
<comment type="caution">
    <text evidence="3">The sequence shown here is derived from an EMBL/GenBank/DDBJ whole genome shotgun (WGS) entry which is preliminary data.</text>
</comment>
<evidence type="ECO:0000256" key="1">
    <source>
        <dbReference type="SAM" id="MobiDB-lite"/>
    </source>
</evidence>
<dbReference type="Proteomes" id="UP001204615">
    <property type="component" value="Unassembled WGS sequence"/>
</dbReference>
<sequence>MKKPMIIVGLMSLLVGLGRCFALVRDFSASSITSAYSAGIFSGRAFVVLVFIAAGVTLIRRAMSVGMAKSSEPNQSSEADGSAAAQLQR</sequence>
<feature type="region of interest" description="Disordered" evidence="1">
    <location>
        <begin position="69"/>
        <end position="89"/>
    </location>
</feature>
<gene>
    <name evidence="3" type="ORF">NC595_08940</name>
</gene>
<keyword evidence="2" id="KW-0812">Transmembrane</keyword>
<feature type="compositionally biased region" description="Polar residues" evidence="1">
    <location>
        <begin position="71"/>
        <end position="89"/>
    </location>
</feature>
<dbReference type="RefSeq" id="WP_253566010.1">
    <property type="nucleotide sequence ID" value="NZ_JAMZEK010000002.1"/>
</dbReference>
<name>A0ABT1F9Z6_9GAMM</name>
<organism evidence="3 4">
    <name type="scientific">Dyella lutea</name>
    <dbReference type="NCBI Taxonomy" id="2950441"/>
    <lineage>
        <taxon>Bacteria</taxon>
        <taxon>Pseudomonadati</taxon>
        <taxon>Pseudomonadota</taxon>
        <taxon>Gammaproteobacteria</taxon>
        <taxon>Lysobacterales</taxon>
        <taxon>Rhodanobacteraceae</taxon>
        <taxon>Dyella</taxon>
    </lineage>
</organism>
<accession>A0ABT1F9Z6</accession>
<proteinExistence type="predicted"/>
<keyword evidence="2" id="KW-0472">Membrane</keyword>
<protein>
    <submittedName>
        <fullName evidence="3">Uncharacterized protein</fullName>
    </submittedName>
</protein>
<evidence type="ECO:0000256" key="2">
    <source>
        <dbReference type="SAM" id="Phobius"/>
    </source>
</evidence>
<evidence type="ECO:0000313" key="4">
    <source>
        <dbReference type="Proteomes" id="UP001204615"/>
    </source>
</evidence>